<feature type="transmembrane region" description="Helical" evidence="6">
    <location>
        <begin position="233"/>
        <end position="257"/>
    </location>
</feature>
<dbReference type="RefSeq" id="XP_033691904.1">
    <property type="nucleotide sequence ID" value="XM_033821987.1"/>
</dbReference>
<evidence type="ECO:0000256" key="4">
    <source>
        <dbReference type="ARBA" id="ARBA00023136"/>
    </source>
</evidence>
<feature type="compositionally biased region" description="Low complexity" evidence="5">
    <location>
        <begin position="197"/>
        <end position="228"/>
    </location>
</feature>
<feature type="region of interest" description="Disordered" evidence="5">
    <location>
        <begin position="435"/>
        <end position="481"/>
    </location>
</feature>
<comment type="subcellular location">
    <subcellularLocation>
        <location evidence="1">Membrane</location>
        <topology evidence="1">Single-pass membrane protein</topology>
    </subcellularLocation>
</comment>
<feature type="region of interest" description="Disordered" evidence="5">
    <location>
        <begin position="368"/>
        <end position="400"/>
    </location>
</feature>
<feature type="compositionally biased region" description="Polar residues" evidence="5">
    <location>
        <begin position="142"/>
        <end position="172"/>
    </location>
</feature>
<reference evidence="7" key="1">
    <citation type="journal article" date="2020" name="Stud. Mycol.">
        <title>101 Dothideomycetes genomes: a test case for predicting lifestyles and emergence of pathogens.</title>
        <authorList>
            <person name="Haridas S."/>
            <person name="Albert R."/>
            <person name="Binder M."/>
            <person name="Bloem J."/>
            <person name="Labutti K."/>
            <person name="Salamov A."/>
            <person name="Andreopoulos B."/>
            <person name="Baker S."/>
            <person name="Barry K."/>
            <person name="Bills G."/>
            <person name="Bluhm B."/>
            <person name="Cannon C."/>
            <person name="Castanera R."/>
            <person name="Culley D."/>
            <person name="Daum C."/>
            <person name="Ezra D."/>
            <person name="Gonzalez J."/>
            <person name="Henrissat B."/>
            <person name="Kuo A."/>
            <person name="Liang C."/>
            <person name="Lipzen A."/>
            <person name="Lutzoni F."/>
            <person name="Magnuson J."/>
            <person name="Mondo S."/>
            <person name="Nolan M."/>
            <person name="Ohm R."/>
            <person name="Pangilinan J."/>
            <person name="Park H.-J."/>
            <person name="Ramirez L."/>
            <person name="Alfaro M."/>
            <person name="Sun H."/>
            <person name="Tritt A."/>
            <person name="Yoshinaga Y."/>
            <person name="Zwiers L.-H."/>
            <person name="Turgeon B."/>
            <person name="Goodwin S."/>
            <person name="Spatafora J."/>
            <person name="Crous P."/>
            <person name="Grigoriev I."/>
        </authorList>
    </citation>
    <scope>NUCLEOTIDE SEQUENCE</scope>
    <source>
        <strain evidence="7">CBS 122368</strain>
    </source>
</reference>
<evidence type="ECO:0000313" key="8">
    <source>
        <dbReference type="Proteomes" id="UP000800094"/>
    </source>
</evidence>
<dbReference type="GO" id="GO:0016020">
    <property type="term" value="C:membrane"/>
    <property type="evidence" value="ECO:0007669"/>
    <property type="project" value="UniProtKB-SubCell"/>
</dbReference>
<evidence type="ECO:0000256" key="1">
    <source>
        <dbReference type="ARBA" id="ARBA00004167"/>
    </source>
</evidence>
<dbReference type="InterPro" id="IPR051694">
    <property type="entry name" value="Immunoregulatory_rcpt-like"/>
</dbReference>
<keyword evidence="4 6" id="KW-0472">Membrane</keyword>
<feature type="compositionally biased region" description="Polar residues" evidence="5">
    <location>
        <begin position="187"/>
        <end position="196"/>
    </location>
</feature>
<dbReference type="OrthoDB" id="5419608at2759"/>
<gene>
    <name evidence="7" type="ORF">BU26DRAFT_31628</name>
</gene>
<dbReference type="AlphaFoldDB" id="A0A6A6J4V4"/>
<evidence type="ECO:0000256" key="5">
    <source>
        <dbReference type="SAM" id="MobiDB-lite"/>
    </source>
</evidence>
<evidence type="ECO:0000313" key="7">
    <source>
        <dbReference type="EMBL" id="KAF2256900.1"/>
    </source>
</evidence>
<feature type="compositionally biased region" description="Low complexity" evidence="5">
    <location>
        <begin position="173"/>
        <end position="186"/>
    </location>
</feature>
<feature type="compositionally biased region" description="Low complexity" evidence="5">
    <location>
        <begin position="125"/>
        <end position="140"/>
    </location>
</feature>
<feature type="compositionally biased region" description="Low complexity" evidence="5">
    <location>
        <begin position="440"/>
        <end position="464"/>
    </location>
</feature>
<keyword evidence="3 6" id="KW-1133">Transmembrane helix</keyword>
<dbReference type="PANTHER" id="PTHR15549">
    <property type="entry name" value="PAIRED IMMUNOGLOBULIN-LIKE TYPE 2 RECEPTOR"/>
    <property type="match status" value="1"/>
</dbReference>
<accession>A0A6A6J4V4</accession>
<dbReference type="GO" id="GO:0071944">
    <property type="term" value="C:cell periphery"/>
    <property type="evidence" value="ECO:0007669"/>
    <property type="project" value="UniProtKB-ARBA"/>
</dbReference>
<keyword evidence="8" id="KW-1185">Reference proteome</keyword>
<feature type="region of interest" description="Disordered" evidence="5">
    <location>
        <begin position="116"/>
        <end position="230"/>
    </location>
</feature>
<organism evidence="7 8">
    <name type="scientific">Trematosphaeria pertusa</name>
    <dbReference type="NCBI Taxonomy" id="390896"/>
    <lineage>
        <taxon>Eukaryota</taxon>
        <taxon>Fungi</taxon>
        <taxon>Dikarya</taxon>
        <taxon>Ascomycota</taxon>
        <taxon>Pezizomycotina</taxon>
        <taxon>Dothideomycetes</taxon>
        <taxon>Pleosporomycetidae</taxon>
        <taxon>Pleosporales</taxon>
        <taxon>Massarineae</taxon>
        <taxon>Trematosphaeriaceae</taxon>
        <taxon>Trematosphaeria</taxon>
    </lineage>
</organism>
<name>A0A6A6J4V4_9PLEO</name>
<dbReference type="Proteomes" id="UP000800094">
    <property type="component" value="Unassembled WGS sequence"/>
</dbReference>
<feature type="region of interest" description="Disordered" evidence="5">
    <location>
        <begin position="511"/>
        <end position="554"/>
    </location>
</feature>
<dbReference type="PANTHER" id="PTHR15549:SF30">
    <property type="entry name" value="MID2 DOMAIN-CONTAINING PROTEIN"/>
    <property type="match status" value="1"/>
</dbReference>
<evidence type="ECO:0000256" key="2">
    <source>
        <dbReference type="ARBA" id="ARBA00022692"/>
    </source>
</evidence>
<sequence>MRSLIGLVVVGGGVFGGVVRSAVLRAPPPEPVVTPAPDVEVLAKRQDPDAVSLAQVLLTAIPASLREIAATNIPAVSSILWEEFLDDNKPEWFLELPTDIQNYLIRRFGPRTAWPTEAPASSGVDATASGSAPASATDTDVPWQTSLAEPSGTSGGASQTDTDATESTQTPESTASSDLSSLATSAVRISTASTGKPTLLPTGSLTDSPTSSSTSDPDSPPASDSGLSKGRKIGIGVGVPLAILGAAALAFGCCFFLRRRRRKNVDGSLPPSSPGFIPRFAFQDRSAEHLEHRTPLNRDINHSTQDLGHMNWDDDVIEPAEPAPMHNPPPVMTMHDPKPIMAPALFHTHSSNRARGRRTSYTSLHSVAEVTEPDEESPVLGRDVSPPKQSPGRNLIPTPPIPAAAQIKRKPVATSPPMPSSPAAVEASRTLLRQTMPDHSGSSSSGLALTSSSGFNSSSSGLGLQTDAASPVSPVSNRAPSNPFNYDAYVEDYGPEYHHGYVDVEDGLYGGHTSLSRYPEPRRKSSKTEWPLRNIVGSHHRRKSSPLWDRIYEE</sequence>
<dbReference type="EMBL" id="ML987189">
    <property type="protein sequence ID" value="KAF2256900.1"/>
    <property type="molecule type" value="Genomic_DNA"/>
</dbReference>
<proteinExistence type="predicted"/>
<evidence type="ECO:0000256" key="3">
    <source>
        <dbReference type="ARBA" id="ARBA00022989"/>
    </source>
</evidence>
<evidence type="ECO:0000256" key="6">
    <source>
        <dbReference type="SAM" id="Phobius"/>
    </source>
</evidence>
<keyword evidence="2 6" id="KW-0812">Transmembrane</keyword>
<dbReference type="GeneID" id="54575317"/>
<protein>
    <submittedName>
        <fullName evidence="7">Uncharacterized protein</fullName>
    </submittedName>
</protein>